<sequence>MAGLAGAGVIGGGTFYYFQTRDISISKQIANEGRTILDQHDIFGGWEVKLSTYQREKEKLSIKLDKEDIATLKSTYETRLADNFDKENTKLRDDLRKICARPTNKERFLKENKNLAGEGYWDQKVSNYASENIHTIPGISKTEVNKDKIKNWCGQEVNKEYQNEDEYATALKWCAK</sequence>
<gene>
    <name evidence="1" type="ORF">A6V39_03660</name>
</gene>
<dbReference type="RefSeq" id="WP_187150369.1">
    <property type="nucleotide sequence ID" value="NZ_LWUJ01000012.1"/>
</dbReference>
<comment type="caution">
    <text evidence="1">The sequence shown here is derived from an EMBL/GenBank/DDBJ whole genome shotgun (WGS) entry which is preliminary data.</text>
</comment>
<name>A0A1A9QBZ6_9MOLU</name>
<dbReference type="Proteomes" id="UP000077623">
    <property type="component" value="Unassembled WGS sequence"/>
</dbReference>
<dbReference type="EMBL" id="LWUJ01000012">
    <property type="protein sequence ID" value="OAL09983.1"/>
    <property type="molecule type" value="Genomic_DNA"/>
</dbReference>
<evidence type="ECO:0000313" key="1">
    <source>
        <dbReference type="EMBL" id="OAL09983.1"/>
    </source>
</evidence>
<protein>
    <submittedName>
        <fullName evidence="1">Uncharacterized protein</fullName>
    </submittedName>
</protein>
<organism evidence="1 2">
    <name type="scientific">Candidatus Mycoplasma haematobovis</name>
    <dbReference type="NCBI Taxonomy" id="432608"/>
    <lineage>
        <taxon>Bacteria</taxon>
        <taxon>Bacillati</taxon>
        <taxon>Mycoplasmatota</taxon>
        <taxon>Mollicutes</taxon>
        <taxon>Mycoplasmataceae</taxon>
        <taxon>Mycoplasma</taxon>
    </lineage>
</organism>
<reference evidence="2" key="1">
    <citation type="submission" date="2016-04" db="EMBL/GenBank/DDBJ databases">
        <authorList>
            <person name="Quiroz-Castaneda R.E."/>
            <person name="Martinez-Ocampo F."/>
        </authorList>
    </citation>
    <scope>NUCLEOTIDE SEQUENCE [LARGE SCALE GENOMIC DNA]</scope>
    <source>
        <strain evidence="2">INIFAP01</strain>
    </source>
</reference>
<accession>A0A1A9QBZ6</accession>
<evidence type="ECO:0000313" key="2">
    <source>
        <dbReference type="Proteomes" id="UP000077623"/>
    </source>
</evidence>
<dbReference type="STRING" id="432608.A6V39_03660"/>
<proteinExistence type="predicted"/>
<dbReference type="AlphaFoldDB" id="A0A1A9QBZ6"/>
<keyword evidence="2" id="KW-1185">Reference proteome</keyword>